<feature type="chain" id="PRO_5012060506" description="Peptidase inhibitor" evidence="1">
    <location>
        <begin position="27"/>
        <end position="129"/>
    </location>
</feature>
<comment type="caution">
    <text evidence="2">The sequence shown here is derived from an EMBL/GenBank/DDBJ whole genome shotgun (WGS) entry which is preliminary data.</text>
</comment>
<dbReference type="Gene3D" id="2.60.20.10">
    <property type="entry name" value="Crystallins"/>
    <property type="match status" value="1"/>
</dbReference>
<evidence type="ECO:0000313" key="2">
    <source>
        <dbReference type="EMBL" id="OWV06011.1"/>
    </source>
</evidence>
<sequence length="129" mass="13449">MRHIGTTLAGLALVGTTVLAGAPAQAAAPATTDALALSCPSTGALCLYKDAGFLNILDVLNGSASLVNTNADNAVTSVRNRGTCAYKLYRNGDRSDSPITVGPRTEISNLGTFWGLQWNDSISYAQIWC</sequence>
<evidence type="ECO:0000313" key="3">
    <source>
        <dbReference type="Proteomes" id="UP000197174"/>
    </source>
</evidence>
<keyword evidence="1" id="KW-0732">Signal</keyword>
<proteinExistence type="predicted"/>
<evidence type="ECO:0000256" key="1">
    <source>
        <dbReference type="SAM" id="SignalP"/>
    </source>
</evidence>
<dbReference type="Pfam" id="PF03995">
    <property type="entry name" value="Inhibitor_I36"/>
    <property type="match status" value="1"/>
</dbReference>
<reference evidence="2 3" key="1">
    <citation type="submission" date="2017-03" db="EMBL/GenBank/DDBJ databases">
        <title>Whole genome sequence of Micromonospora wenchangensis, isolated from mangrove soil.</title>
        <authorList>
            <person name="Yang H."/>
        </authorList>
    </citation>
    <scope>NUCLEOTIDE SEQUENCE [LARGE SCALE GENOMIC DNA]</scope>
    <source>
        <strain evidence="2 3">CCTCC AA 2012002</strain>
    </source>
</reference>
<dbReference type="RefSeq" id="WP_088644805.1">
    <property type="nucleotide sequence ID" value="NZ_CBDRBW010000009.1"/>
</dbReference>
<gene>
    <name evidence="2" type="ORF">B5D80_16715</name>
</gene>
<protein>
    <recommendedName>
        <fullName evidence="4">Peptidase inhibitor</fullName>
    </recommendedName>
</protein>
<organism evidence="2 3">
    <name type="scientific">Micromonospora wenchangensis</name>
    <dbReference type="NCBI Taxonomy" id="1185415"/>
    <lineage>
        <taxon>Bacteria</taxon>
        <taxon>Bacillati</taxon>
        <taxon>Actinomycetota</taxon>
        <taxon>Actinomycetes</taxon>
        <taxon>Micromonosporales</taxon>
        <taxon>Micromonosporaceae</taxon>
        <taxon>Micromonospora</taxon>
    </lineage>
</organism>
<evidence type="ECO:0008006" key="4">
    <source>
        <dbReference type="Google" id="ProtNLM"/>
    </source>
</evidence>
<accession>A0A246RKJ1</accession>
<keyword evidence="3" id="KW-1185">Reference proteome</keyword>
<name>A0A246RKJ1_9ACTN</name>
<dbReference type="AlphaFoldDB" id="A0A246RKJ1"/>
<feature type="signal peptide" evidence="1">
    <location>
        <begin position="1"/>
        <end position="26"/>
    </location>
</feature>
<dbReference type="Proteomes" id="UP000197174">
    <property type="component" value="Unassembled WGS sequence"/>
</dbReference>
<dbReference type="EMBL" id="MZMV01000026">
    <property type="protein sequence ID" value="OWV06011.1"/>
    <property type="molecule type" value="Genomic_DNA"/>
</dbReference>
<dbReference type="OrthoDB" id="9914860at2"/>